<dbReference type="eggNOG" id="ENOG502R6DJ">
    <property type="taxonomic scope" value="Eukaryota"/>
</dbReference>
<evidence type="ECO:0000313" key="2">
    <source>
        <dbReference type="EMBL" id="CCF57107.1"/>
    </source>
</evidence>
<dbReference type="KEGG" id="kaf:KAFR_0C01120"/>
<dbReference type="GO" id="GO:0005621">
    <property type="term" value="C:cellular bud scar"/>
    <property type="evidence" value="ECO:0007669"/>
    <property type="project" value="EnsemblFungi"/>
</dbReference>
<feature type="region of interest" description="Disordered" evidence="1">
    <location>
        <begin position="31"/>
        <end position="52"/>
    </location>
</feature>
<feature type="region of interest" description="Disordered" evidence="1">
    <location>
        <begin position="241"/>
        <end position="273"/>
    </location>
</feature>
<feature type="region of interest" description="Disordered" evidence="1">
    <location>
        <begin position="336"/>
        <end position="396"/>
    </location>
</feature>
<evidence type="ECO:0000313" key="3">
    <source>
        <dbReference type="Proteomes" id="UP000005220"/>
    </source>
</evidence>
<dbReference type="FunCoup" id="H2ARV7">
    <property type="interactions" value="121"/>
</dbReference>
<name>H2ARV7_KAZAF</name>
<dbReference type="GO" id="GO:0032177">
    <property type="term" value="C:cellular bud neck split septin rings"/>
    <property type="evidence" value="ECO:0007669"/>
    <property type="project" value="EnsemblFungi"/>
</dbReference>
<dbReference type="GO" id="GO:1901900">
    <property type="term" value="P:regulation of protein localization to cell division site"/>
    <property type="evidence" value="ECO:0007669"/>
    <property type="project" value="EnsemblFungi"/>
</dbReference>
<feature type="region of interest" description="Disordered" evidence="1">
    <location>
        <begin position="120"/>
        <end position="179"/>
    </location>
</feature>
<reference evidence="2 3" key="1">
    <citation type="journal article" date="2011" name="Proc. Natl. Acad. Sci. U.S.A.">
        <title>Evolutionary erosion of yeast sex chromosomes by mating-type switching accidents.</title>
        <authorList>
            <person name="Gordon J.L."/>
            <person name="Armisen D."/>
            <person name="Proux-Wera E."/>
            <person name="Oheigeartaigh S.S."/>
            <person name="Byrne K.P."/>
            <person name="Wolfe K.H."/>
        </authorList>
    </citation>
    <scope>NUCLEOTIDE SEQUENCE [LARGE SCALE GENOMIC DNA]</scope>
    <source>
        <strain evidence="3">ATCC 22294 / BCRC 22015 / CBS 2517 / CECT 1963 / NBRC 1671 / NRRL Y-8276</strain>
    </source>
</reference>
<sequence>MSVNTQRLSAMIDSLNSGSSEDDLLSVRQTVSPAKTSQPLKSPTVDESPTSFNNRSSMISTYSGVVQEGIEVSYVVKKAIVSSPLKNEAQLKPKLPDLPSEETLRKTSLANRSISHSNSTGNLIVNNLPDGKPVERSSSTRHGTLRLLTSPKRKAKYDSISSGNMASESGSSYYQVTRDEDPADNRVSAIQFKYNATESIHNLGEVNESAENESIVSSIVPSLTIKDHRDETEITPLRTELNSFNPTVPPRNKNRPASRIFSQGSLSDEEEKDTPELILVGSDDDDHKEHNIVEDLKMYGNAKIRNPSIISEASNTKSEAYYSAASNFLAGDDSSYISRPLPGLPNREDTLRRSEFKSQDNTTEYEDIGSIDTKGKQEEKPTKGKKRNNNSKNTRISDNFDIDTLNQLLTLTRGTLVGSEFANLGMKLEEKRLLERLVDSLSRLTADMILDPERYEEGLRRLEKAAKALDGF</sequence>
<dbReference type="AlphaFoldDB" id="H2ARV7"/>
<feature type="compositionally biased region" description="Low complexity" evidence="1">
    <location>
        <begin position="159"/>
        <end position="172"/>
    </location>
</feature>
<dbReference type="GO" id="GO:0045184">
    <property type="term" value="P:establishment of protein localization"/>
    <property type="evidence" value="ECO:0007669"/>
    <property type="project" value="EnsemblFungi"/>
</dbReference>
<dbReference type="RefSeq" id="XP_003956242.1">
    <property type="nucleotide sequence ID" value="XM_003956193.1"/>
</dbReference>
<evidence type="ECO:0008006" key="4">
    <source>
        <dbReference type="Google" id="ProtNLM"/>
    </source>
</evidence>
<dbReference type="InParanoid" id="H2ARV7"/>
<feature type="compositionally biased region" description="Basic and acidic residues" evidence="1">
    <location>
        <begin position="346"/>
        <end position="358"/>
    </location>
</feature>
<proteinExistence type="predicted"/>
<dbReference type="OrthoDB" id="4067583at2759"/>
<dbReference type="STRING" id="1071382.H2ARV7"/>
<dbReference type="GO" id="GO:0032174">
    <property type="term" value="C:cellular bud neck septin collar"/>
    <property type="evidence" value="ECO:0007669"/>
    <property type="project" value="EnsemblFungi"/>
</dbReference>
<dbReference type="GeneID" id="13885026"/>
<evidence type="ECO:0000256" key="1">
    <source>
        <dbReference type="SAM" id="MobiDB-lite"/>
    </source>
</evidence>
<organism evidence="2 3">
    <name type="scientific">Kazachstania africana (strain ATCC 22294 / BCRC 22015 / CBS 2517 / CECT 1963 / NBRC 1671 / NRRL Y-8276)</name>
    <name type="common">Yeast</name>
    <name type="synonym">Kluyveromyces africanus</name>
    <dbReference type="NCBI Taxonomy" id="1071382"/>
    <lineage>
        <taxon>Eukaryota</taxon>
        <taxon>Fungi</taxon>
        <taxon>Dikarya</taxon>
        <taxon>Ascomycota</taxon>
        <taxon>Saccharomycotina</taxon>
        <taxon>Saccharomycetes</taxon>
        <taxon>Saccharomycetales</taxon>
        <taxon>Saccharomycetaceae</taxon>
        <taxon>Kazachstania</taxon>
    </lineage>
</organism>
<dbReference type="EMBL" id="HE650823">
    <property type="protein sequence ID" value="CCF57107.1"/>
    <property type="molecule type" value="Genomic_DNA"/>
</dbReference>
<feature type="compositionally biased region" description="Basic and acidic residues" evidence="1">
    <location>
        <begin position="373"/>
        <end position="382"/>
    </location>
</feature>
<dbReference type="Proteomes" id="UP000005220">
    <property type="component" value="Chromosome 3"/>
</dbReference>
<accession>H2ARV7</accession>
<gene>
    <name evidence="2" type="primary">KAFR0C01120</name>
    <name evidence="2" type="ORF">KAFR_0C01120</name>
</gene>
<keyword evidence="3" id="KW-1185">Reference proteome</keyword>
<dbReference type="HOGENOM" id="CLU_544174_0_0_1"/>
<protein>
    <recommendedName>
        <fullName evidence="4">Protein NBA1</fullName>
    </recommendedName>
</protein>
<dbReference type="GO" id="GO:0007120">
    <property type="term" value="P:axial cellular bud site selection"/>
    <property type="evidence" value="ECO:0007669"/>
    <property type="project" value="EnsemblFungi"/>
</dbReference>